<dbReference type="CDD" id="cd09272">
    <property type="entry name" value="RNase_HI_RT_Ty1"/>
    <property type="match status" value="1"/>
</dbReference>
<keyword evidence="7" id="KW-0479">Metal-binding</keyword>
<dbReference type="Pfam" id="PF14223">
    <property type="entry name" value="Retrotran_gag_2"/>
    <property type="match status" value="1"/>
</dbReference>
<dbReference type="PANTHER" id="PTHR42648:SF11">
    <property type="entry name" value="TRANSPOSON TY4-P GAG-POL POLYPROTEIN"/>
    <property type="match status" value="1"/>
</dbReference>
<dbReference type="InterPro" id="IPR036397">
    <property type="entry name" value="RNaseH_sf"/>
</dbReference>
<evidence type="ECO:0000256" key="2">
    <source>
        <dbReference type="ARBA" id="ARBA00022578"/>
    </source>
</evidence>
<dbReference type="Gene3D" id="3.30.420.10">
    <property type="entry name" value="Ribonuclease H-like superfamily/Ribonuclease H"/>
    <property type="match status" value="1"/>
</dbReference>
<keyword evidence="13" id="KW-0694">RNA-binding</keyword>
<dbReference type="GO" id="GO:0006310">
    <property type="term" value="P:DNA recombination"/>
    <property type="evidence" value="ECO:0007669"/>
    <property type="project" value="UniProtKB-KW"/>
</dbReference>
<keyword evidence="5" id="KW-0548">Nucleotidyltransferase</keyword>
<comment type="catalytic activity">
    <reaction evidence="20">
        <text>DNA(n) + a 2'-deoxyribonucleoside 5'-triphosphate = DNA(n+1) + diphosphate</text>
        <dbReference type="Rhea" id="RHEA:22508"/>
        <dbReference type="Rhea" id="RHEA-COMP:17339"/>
        <dbReference type="Rhea" id="RHEA-COMP:17340"/>
        <dbReference type="ChEBI" id="CHEBI:33019"/>
        <dbReference type="ChEBI" id="CHEBI:61560"/>
        <dbReference type="ChEBI" id="CHEBI:173112"/>
        <dbReference type="EC" id="2.7.7.49"/>
    </reaction>
</comment>
<reference evidence="24 25" key="1">
    <citation type="journal article" name="Sci. Rep.">
        <title>Telomere-to-telomere assembled and centromere annotated genomes of the two main subspecies of the button mushroom Agaricus bisporus reveal especially polymorphic chromosome ends.</title>
        <authorList>
            <person name="Sonnenberg A.S.M."/>
            <person name="Sedaghat-Telgerd N."/>
            <person name="Lavrijssen B."/>
            <person name="Ohm R.A."/>
            <person name="Hendrickx P.M."/>
            <person name="Scholtmeijer K."/>
            <person name="Baars J.J.P."/>
            <person name="van Peer A."/>
        </authorList>
    </citation>
    <scope>NUCLEOTIDE SEQUENCE [LARGE SCALE GENOMIC DNA]</scope>
    <source>
        <strain evidence="24 25">H119_p4</strain>
    </source>
</reference>
<keyword evidence="15" id="KW-0695">RNA-directed DNA polymerase</keyword>
<keyword evidence="18" id="KW-0233">DNA recombination</keyword>
<feature type="region of interest" description="Disordered" evidence="22">
    <location>
        <begin position="839"/>
        <end position="869"/>
    </location>
</feature>
<dbReference type="InterPro" id="IPR001584">
    <property type="entry name" value="Integrase_cat-core"/>
</dbReference>
<evidence type="ECO:0000256" key="18">
    <source>
        <dbReference type="ARBA" id="ARBA00023172"/>
    </source>
</evidence>
<dbReference type="InterPro" id="IPR013103">
    <property type="entry name" value="RVT_2"/>
</dbReference>
<evidence type="ECO:0000256" key="13">
    <source>
        <dbReference type="ARBA" id="ARBA00022884"/>
    </source>
</evidence>
<comment type="function">
    <text evidence="1">The aspartyl protease (PR) mediates the proteolytic cleavages of the Gag and Gag-Pol polyproteins after assembly of the VLP.</text>
</comment>
<keyword evidence="4" id="KW-0645">Protease</keyword>
<evidence type="ECO:0000256" key="19">
    <source>
        <dbReference type="ARBA" id="ARBA00023268"/>
    </source>
</evidence>
<dbReference type="Pfam" id="PF13976">
    <property type="entry name" value="gag_pre-integrs"/>
    <property type="match status" value="1"/>
</dbReference>
<comment type="caution">
    <text evidence="24">The sequence shown here is derived from an EMBL/GenBank/DDBJ whole genome shotgun (WGS) entry which is preliminary data.</text>
</comment>
<feature type="compositionally biased region" description="Polar residues" evidence="22">
    <location>
        <begin position="253"/>
        <end position="263"/>
    </location>
</feature>
<evidence type="ECO:0000313" key="25">
    <source>
        <dbReference type="Proteomes" id="UP000629468"/>
    </source>
</evidence>
<evidence type="ECO:0000256" key="12">
    <source>
        <dbReference type="ARBA" id="ARBA00022842"/>
    </source>
</evidence>
<keyword evidence="16" id="KW-0808">Transferase</keyword>
<sequence length="1450" mass="159885">MSSTGGSAPPVFADSAKFNGSNWVSWNGLIQIAADLRGVSGYLDGTTPKPTSPTPSPLGVPLPPSPTTATAALTITAPTETPWESTTPTSSEWRVRNAWAMGLLIYNTTDPVGLGINIHGTAADAWKSYIDTYQIASEVAVLNAELDLRNMAYTDGQDFVEFISRIRTKWSNATALGANIDDKAFRTIILNSLPRSWDPIVATLYTTKSSRDAINQLMAHWARISRDRVTNPQTTTSALQTTAPSRNRERQRNQSPLQCNNPNCGRRGHTIENCYWPGGGKAGQFPAGFGRRGGMRNTNPTGQNTTANATTTTESSSTETEPKVFALATITTLPDDPDSIVARTTYNILSGDMSRIGGIPDGVNSLVSNIPRIRDTILTLLDSGASDHCFVQKGRFSDYKAISPPRTGNSAGKGSTFSIEGSGTAEFLTAVNGVAAKIVMKGCLHTPQLRSNLISVSQLVARGSRVTFEGDLAVVRNQEGRTVLIAVRRNGLYVIITDDIPVISANAAQAKHKAVGYDIWHRRLGHVATDVISRMVRESLVDGLNISGNAQLDAMCEDCIYGKHTTHPFNDEVPAETEVLERVYVDMWGPAPVESAGGAKYFMLLVDGATSYRKVYFLPSKSSDATLGVFKDYHRESERQTGKKLKRVRLDMGKEWHNALWDEYAKSNGIVLDFTTPYAHQQNGRAERSMRTLLEMARTSLADAGLPQKFWADAVQTAVYTRNFIPATRTPNHVPAEQWAQKRQDISHLRPFGTTAYAHVPTEISPSKLSPRSVKLTMIGYFDRTGYKLLDRSTGATHKSRDVIFEETRPHYSTDPIVAFPPDLHVPANAIAPRPKGISTLHPPAQQTTQPTLVDNAAGSSGSDGEKLDSEGEVARLLDLDEEPIAVRRARREPKLSERMKDSLEYLGRARANVATVASVLDDNYVPKTFNDAMRAPELWFEPMIKELQVMKDKGVYKLVPRPSNRNVVQLRWVFANKFDGSGIITSRKARLVAKGFTQVLGEDYDETYASVARLESVRLVCAIAASLGLRLWQVDFVSAFLNSDNSYEVYMEQPPGFEEGGGDDVWLLLKTLYGTMQGAHDWAQTLEKTYQGHGYTTSRADPQVRFRAQGDEITLTSTWTDDILGASSTASGETRAKEELQSSHELKDLGKAQYILGMKIDVDETTGSICLSQRAYVERIIERFNMSDAKIRSTPLPAGIVLSIDDAPQSAEEILEMKKVPYREALKSLMWLQVATRPDLSYAVNLLSRFSNNPGRAHWEALKHTIAYLKGTLDYGITYYRDTSLRPFGYVDADYAGDVDTSRSTEGNIFFVAGGPVSWASKRQERVSLSTVESEYTALTHATQQALWITKFMDEIRMAQELPVVVYADNTGAIANTTNNKNHRRTKHIRVKHHFTKECVAHGQVIFPYVPSAENLADILTKPLSRDAILRCCRGIGLVSDVSSKQGKY</sequence>
<evidence type="ECO:0000313" key="24">
    <source>
        <dbReference type="EMBL" id="KAF7771060.1"/>
    </source>
</evidence>
<dbReference type="GO" id="GO:0005524">
    <property type="term" value="F:ATP binding"/>
    <property type="evidence" value="ECO:0007669"/>
    <property type="project" value="UniProtKB-KW"/>
</dbReference>
<keyword evidence="14" id="KW-0229">DNA integration</keyword>
<keyword evidence="3" id="KW-1188">Viral release from host cell</keyword>
<gene>
    <name evidence="24" type="ORF">Agabi119p4_7034</name>
</gene>
<proteinExistence type="predicted"/>
<feature type="compositionally biased region" description="Low complexity" evidence="22">
    <location>
        <begin position="304"/>
        <end position="319"/>
    </location>
</feature>
<evidence type="ECO:0000256" key="8">
    <source>
        <dbReference type="ARBA" id="ARBA00022741"/>
    </source>
</evidence>
<keyword evidence="12" id="KW-0460">Magnesium</keyword>
<dbReference type="GO" id="GO:0004519">
    <property type="term" value="F:endonuclease activity"/>
    <property type="evidence" value="ECO:0007669"/>
    <property type="project" value="UniProtKB-KW"/>
</dbReference>
<feature type="compositionally biased region" description="Polar residues" evidence="22">
    <location>
        <begin position="845"/>
        <end position="863"/>
    </location>
</feature>
<dbReference type="GO" id="GO:0005634">
    <property type="term" value="C:nucleus"/>
    <property type="evidence" value="ECO:0007669"/>
    <property type="project" value="UniProtKB-ARBA"/>
</dbReference>
<dbReference type="Pfam" id="PF07727">
    <property type="entry name" value="RVT_2"/>
    <property type="match status" value="1"/>
</dbReference>
<keyword evidence="19" id="KW-0511">Multifunctional enzyme</keyword>
<dbReference type="GO" id="GO:0032196">
    <property type="term" value="P:transposition"/>
    <property type="evidence" value="ECO:0007669"/>
    <property type="project" value="UniProtKB-KW"/>
</dbReference>
<evidence type="ECO:0000256" key="16">
    <source>
        <dbReference type="ARBA" id="ARBA00022932"/>
    </source>
</evidence>
<evidence type="ECO:0000256" key="21">
    <source>
        <dbReference type="ARBA" id="ARBA00049244"/>
    </source>
</evidence>
<dbReference type="Proteomes" id="UP000629468">
    <property type="component" value="Unassembled WGS sequence"/>
</dbReference>
<evidence type="ECO:0000256" key="5">
    <source>
        <dbReference type="ARBA" id="ARBA00022695"/>
    </source>
</evidence>
<dbReference type="PANTHER" id="PTHR42648">
    <property type="entry name" value="TRANSPOSASE, PUTATIVE-RELATED"/>
    <property type="match status" value="1"/>
</dbReference>
<name>A0A8H7F0P6_AGABI</name>
<keyword evidence="6" id="KW-0540">Nuclease</keyword>
<keyword evidence="10" id="KW-0378">Hydrolase</keyword>
<dbReference type="PROSITE" id="PS50994">
    <property type="entry name" value="INTEGRASE"/>
    <property type="match status" value="1"/>
</dbReference>
<dbReference type="GO" id="GO:0008233">
    <property type="term" value="F:peptidase activity"/>
    <property type="evidence" value="ECO:0007669"/>
    <property type="project" value="UniProtKB-KW"/>
</dbReference>
<evidence type="ECO:0000256" key="7">
    <source>
        <dbReference type="ARBA" id="ARBA00022723"/>
    </source>
</evidence>
<keyword evidence="16" id="KW-0239">DNA-directed DNA polymerase</keyword>
<dbReference type="InterPro" id="IPR012337">
    <property type="entry name" value="RNaseH-like_sf"/>
</dbReference>
<protein>
    <recommendedName>
        <fullName evidence="23">Integrase catalytic domain-containing protein</fullName>
    </recommendedName>
</protein>
<dbReference type="GO" id="GO:0003964">
    <property type="term" value="F:RNA-directed DNA polymerase activity"/>
    <property type="evidence" value="ECO:0007669"/>
    <property type="project" value="UniProtKB-KW"/>
</dbReference>
<evidence type="ECO:0000256" key="20">
    <source>
        <dbReference type="ARBA" id="ARBA00048173"/>
    </source>
</evidence>
<feature type="compositionally biased region" description="Polar residues" evidence="22">
    <location>
        <begin position="230"/>
        <end position="245"/>
    </location>
</feature>
<keyword evidence="8" id="KW-0547">Nucleotide-binding</keyword>
<dbReference type="Pfam" id="PF22936">
    <property type="entry name" value="Pol_BBD"/>
    <property type="match status" value="1"/>
</dbReference>
<dbReference type="GO" id="GO:0006508">
    <property type="term" value="P:proteolysis"/>
    <property type="evidence" value="ECO:0007669"/>
    <property type="project" value="UniProtKB-KW"/>
</dbReference>
<dbReference type="GO" id="GO:0003887">
    <property type="term" value="F:DNA-directed DNA polymerase activity"/>
    <property type="evidence" value="ECO:0007669"/>
    <property type="project" value="UniProtKB-KW"/>
</dbReference>
<evidence type="ECO:0000256" key="15">
    <source>
        <dbReference type="ARBA" id="ARBA00022918"/>
    </source>
</evidence>
<evidence type="ECO:0000256" key="17">
    <source>
        <dbReference type="ARBA" id="ARBA00023113"/>
    </source>
</evidence>
<organism evidence="24 25">
    <name type="scientific">Agaricus bisporus var. burnettii</name>
    <dbReference type="NCBI Taxonomy" id="192524"/>
    <lineage>
        <taxon>Eukaryota</taxon>
        <taxon>Fungi</taxon>
        <taxon>Dikarya</taxon>
        <taxon>Basidiomycota</taxon>
        <taxon>Agaricomycotina</taxon>
        <taxon>Agaricomycetes</taxon>
        <taxon>Agaricomycetidae</taxon>
        <taxon>Agaricales</taxon>
        <taxon>Agaricineae</taxon>
        <taxon>Agaricaceae</taxon>
        <taxon>Agaricus</taxon>
    </lineage>
</organism>
<feature type="region of interest" description="Disordered" evidence="22">
    <location>
        <begin position="290"/>
        <end position="320"/>
    </location>
</feature>
<dbReference type="InterPro" id="IPR057670">
    <property type="entry name" value="SH3_retrovirus"/>
</dbReference>
<evidence type="ECO:0000256" key="22">
    <source>
        <dbReference type="SAM" id="MobiDB-lite"/>
    </source>
</evidence>
<feature type="region of interest" description="Disordered" evidence="22">
    <location>
        <begin position="228"/>
        <end position="264"/>
    </location>
</feature>
<comment type="catalytic activity">
    <reaction evidence="21">
        <text>DNA(n) + a 2'-deoxyribonucleoside 5'-triphosphate = DNA(n+1) + diphosphate</text>
        <dbReference type="Rhea" id="RHEA:22508"/>
        <dbReference type="Rhea" id="RHEA-COMP:17339"/>
        <dbReference type="Rhea" id="RHEA-COMP:17340"/>
        <dbReference type="ChEBI" id="CHEBI:33019"/>
        <dbReference type="ChEBI" id="CHEBI:61560"/>
        <dbReference type="ChEBI" id="CHEBI:173112"/>
        <dbReference type="EC" id="2.7.7.7"/>
    </reaction>
</comment>
<dbReference type="GO" id="GO:0046872">
    <property type="term" value="F:metal ion binding"/>
    <property type="evidence" value="ECO:0007669"/>
    <property type="project" value="UniProtKB-KW"/>
</dbReference>
<keyword evidence="2" id="KW-0815">Transposition</keyword>
<dbReference type="SUPFAM" id="SSF53098">
    <property type="entry name" value="Ribonuclease H-like"/>
    <property type="match status" value="1"/>
</dbReference>
<accession>A0A8H7F0P6</accession>
<keyword evidence="17" id="KW-0917">Virion maturation</keyword>
<evidence type="ECO:0000256" key="1">
    <source>
        <dbReference type="ARBA" id="ARBA00002180"/>
    </source>
</evidence>
<keyword evidence="9" id="KW-0255">Endonuclease</keyword>
<dbReference type="InterPro" id="IPR025724">
    <property type="entry name" value="GAG-pre-integrase_dom"/>
</dbReference>
<evidence type="ECO:0000256" key="11">
    <source>
        <dbReference type="ARBA" id="ARBA00022840"/>
    </source>
</evidence>
<dbReference type="GO" id="GO:0003723">
    <property type="term" value="F:RNA binding"/>
    <property type="evidence" value="ECO:0007669"/>
    <property type="project" value="UniProtKB-KW"/>
</dbReference>
<dbReference type="GO" id="GO:0015074">
    <property type="term" value="P:DNA integration"/>
    <property type="evidence" value="ECO:0007669"/>
    <property type="project" value="UniProtKB-KW"/>
</dbReference>
<evidence type="ECO:0000256" key="14">
    <source>
        <dbReference type="ARBA" id="ARBA00022908"/>
    </source>
</evidence>
<keyword evidence="11" id="KW-0067">ATP-binding</keyword>
<evidence type="ECO:0000256" key="10">
    <source>
        <dbReference type="ARBA" id="ARBA00022801"/>
    </source>
</evidence>
<evidence type="ECO:0000259" key="23">
    <source>
        <dbReference type="PROSITE" id="PS50994"/>
    </source>
</evidence>
<evidence type="ECO:0000256" key="4">
    <source>
        <dbReference type="ARBA" id="ARBA00022670"/>
    </source>
</evidence>
<dbReference type="Pfam" id="PF25597">
    <property type="entry name" value="SH3_retrovirus"/>
    <property type="match status" value="1"/>
</dbReference>
<dbReference type="InterPro" id="IPR039537">
    <property type="entry name" value="Retrotran_Ty1/copia-like"/>
</dbReference>
<evidence type="ECO:0000256" key="3">
    <source>
        <dbReference type="ARBA" id="ARBA00022612"/>
    </source>
</evidence>
<dbReference type="InterPro" id="IPR054722">
    <property type="entry name" value="PolX-like_BBD"/>
</dbReference>
<dbReference type="EMBL" id="JABXXO010000009">
    <property type="protein sequence ID" value="KAF7771060.1"/>
    <property type="molecule type" value="Genomic_DNA"/>
</dbReference>
<evidence type="ECO:0000256" key="6">
    <source>
        <dbReference type="ARBA" id="ARBA00022722"/>
    </source>
</evidence>
<feature type="domain" description="Integrase catalytic" evidence="23">
    <location>
        <begin position="570"/>
        <end position="743"/>
    </location>
</feature>
<evidence type="ECO:0000256" key="9">
    <source>
        <dbReference type="ARBA" id="ARBA00022759"/>
    </source>
</evidence>